<keyword evidence="3 5" id="KW-1133">Transmembrane helix</keyword>
<sequence length="216" mass="23586">MACSIDRLAPFLGPNTTDAVAAATYICDQFTGVSNKLIDTGYAIDSTYLLFSAYLVFSMQNSASRCFARALSARRALTMNIMLTNVLDAAAGGLFYYLFGFAFAWGGPSNGFIGRHFFGLKEIPSNSFDYSNFLYQWAFAIAPAASITSRSEDQAVRSYGSGCLLQWAWQRIACGVGYLFAVVLGGTGLTRADSQQSRLDARGRSMGRNHLTSWLR</sequence>
<keyword evidence="8" id="KW-1185">Reference proteome</keyword>
<dbReference type="Gene3D" id="1.10.3430.10">
    <property type="entry name" value="Ammonium transporter AmtB like domains"/>
    <property type="match status" value="1"/>
</dbReference>
<reference evidence="7 8" key="1">
    <citation type="journal article" date="2021" name="BMC Genomics">
        <title>Datura genome reveals duplications of psychoactive alkaloid biosynthetic genes and high mutation rate following tissue culture.</title>
        <authorList>
            <person name="Rajewski A."/>
            <person name="Carter-House D."/>
            <person name="Stajich J."/>
            <person name="Litt A."/>
        </authorList>
    </citation>
    <scope>NUCLEOTIDE SEQUENCE [LARGE SCALE GENOMIC DNA]</scope>
    <source>
        <strain evidence="7">AR-01</strain>
    </source>
</reference>
<dbReference type="InterPro" id="IPR029020">
    <property type="entry name" value="Ammonium/urea_transptr"/>
</dbReference>
<dbReference type="Proteomes" id="UP000823775">
    <property type="component" value="Unassembled WGS sequence"/>
</dbReference>
<feature type="transmembrane region" description="Helical" evidence="5">
    <location>
        <begin position="168"/>
        <end position="189"/>
    </location>
</feature>
<keyword evidence="4 5" id="KW-0472">Membrane</keyword>
<feature type="transmembrane region" description="Helical" evidence="5">
    <location>
        <begin position="77"/>
        <end position="99"/>
    </location>
</feature>
<dbReference type="PANTHER" id="PTHR11730">
    <property type="entry name" value="AMMONIUM TRANSPORTER"/>
    <property type="match status" value="1"/>
</dbReference>
<dbReference type="Pfam" id="PF00909">
    <property type="entry name" value="Ammonium_transp"/>
    <property type="match status" value="1"/>
</dbReference>
<evidence type="ECO:0000313" key="7">
    <source>
        <dbReference type="EMBL" id="MCD7457904.1"/>
    </source>
</evidence>
<evidence type="ECO:0000313" key="8">
    <source>
        <dbReference type="Proteomes" id="UP000823775"/>
    </source>
</evidence>
<evidence type="ECO:0000256" key="5">
    <source>
        <dbReference type="SAM" id="Phobius"/>
    </source>
</evidence>
<gene>
    <name evidence="7" type="primary">AMT11_2</name>
    <name evidence="7" type="ORF">HAX54_036541</name>
</gene>
<evidence type="ECO:0000256" key="3">
    <source>
        <dbReference type="ARBA" id="ARBA00022989"/>
    </source>
</evidence>
<proteinExistence type="predicted"/>
<evidence type="ECO:0000256" key="1">
    <source>
        <dbReference type="ARBA" id="ARBA00004141"/>
    </source>
</evidence>
<evidence type="ECO:0000259" key="6">
    <source>
        <dbReference type="Pfam" id="PF00909"/>
    </source>
</evidence>
<name>A0ABS8SG99_DATST</name>
<comment type="caution">
    <text evidence="7">The sequence shown here is derived from an EMBL/GenBank/DDBJ whole genome shotgun (WGS) entry which is preliminary data.</text>
</comment>
<protein>
    <submittedName>
        <fullName evidence="7">Ammonium transporter 1 member 1</fullName>
    </submittedName>
</protein>
<evidence type="ECO:0000256" key="2">
    <source>
        <dbReference type="ARBA" id="ARBA00022692"/>
    </source>
</evidence>
<accession>A0ABS8SG99</accession>
<dbReference type="InterPro" id="IPR024041">
    <property type="entry name" value="NH4_transpt_AmtB-like_dom"/>
</dbReference>
<dbReference type="EMBL" id="JACEIK010000485">
    <property type="protein sequence ID" value="MCD7457904.1"/>
    <property type="molecule type" value="Genomic_DNA"/>
</dbReference>
<keyword evidence="2 5" id="KW-0812">Transmembrane</keyword>
<feature type="domain" description="Ammonium transporter AmtB-like" evidence="6">
    <location>
        <begin position="48"/>
        <end position="149"/>
    </location>
</feature>
<dbReference type="PANTHER" id="PTHR11730:SF121">
    <property type="entry name" value="AMMONIUM TRANSPORTER 1 MEMBER 1"/>
    <property type="match status" value="1"/>
</dbReference>
<dbReference type="SUPFAM" id="SSF111352">
    <property type="entry name" value="Ammonium transporter"/>
    <property type="match status" value="1"/>
</dbReference>
<comment type="subcellular location">
    <subcellularLocation>
        <location evidence="1">Membrane</location>
        <topology evidence="1">Multi-pass membrane protein</topology>
    </subcellularLocation>
</comment>
<evidence type="ECO:0000256" key="4">
    <source>
        <dbReference type="ARBA" id="ARBA00023136"/>
    </source>
</evidence>
<organism evidence="7 8">
    <name type="scientific">Datura stramonium</name>
    <name type="common">Jimsonweed</name>
    <name type="synonym">Common thornapple</name>
    <dbReference type="NCBI Taxonomy" id="4076"/>
    <lineage>
        <taxon>Eukaryota</taxon>
        <taxon>Viridiplantae</taxon>
        <taxon>Streptophyta</taxon>
        <taxon>Embryophyta</taxon>
        <taxon>Tracheophyta</taxon>
        <taxon>Spermatophyta</taxon>
        <taxon>Magnoliopsida</taxon>
        <taxon>eudicotyledons</taxon>
        <taxon>Gunneridae</taxon>
        <taxon>Pentapetalae</taxon>
        <taxon>asterids</taxon>
        <taxon>lamiids</taxon>
        <taxon>Solanales</taxon>
        <taxon>Solanaceae</taxon>
        <taxon>Solanoideae</taxon>
        <taxon>Datureae</taxon>
        <taxon>Datura</taxon>
    </lineage>
</organism>